<accession>A0A8S3KAC7</accession>
<dbReference type="EMBL" id="CAJOBI010360430">
    <property type="protein sequence ID" value="CAF5225913.1"/>
    <property type="molecule type" value="Genomic_DNA"/>
</dbReference>
<evidence type="ECO:0000313" key="2">
    <source>
        <dbReference type="EMBL" id="CAF5225913.1"/>
    </source>
</evidence>
<feature type="non-terminal residue" evidence="2">
    <location>
        <position position="86"/>
    </location>
</feature>
<reference evidence="2" key="1">
    <citation type="submission" date="2021-02" db="EMBL/GenBank/DDBJ databases">
        <authorList>
            <person name="Nowell W R."/>
        </authorList>
    </citation>
    <scope>NUCLEOTIDE SEQUENCE</scope>
</reference>
<evidence type="ECO:0000256" key="1">
    <source>
        <dbReference type="SAM" id="MobiDB-lite"/>
    </source>
</evidence>
<feature type="region of interest" description="Disordered" evidence="1">
    <location>
        <begin position="38"/>
        <end position="86"/>
    </location>
</feature>
<sequence length="86" mass="9627">IDSLDLKADKLCQLTTNLLEHGIRHQTLTSIPASIGFRNINRSRTGNPLRVYRRQRRRIQPQTVTSASSPSTTTVATSSRHNSLQS</sequence>
<name>A0A8S3KAC7_9BILA</name>
<feature type="non-terminal residue" evidence="2">
    <location>
        <position position="1"/>
    </location>
</feature>
<proteinExistence type="predicted"/>
<protein>
    <submittedName>
        <fullName evidence="2">Uncharacterized protein</fullName>
    </submittedName>
</protein>
<gene>
    <name evidence="2" type="ORF">SMN809_LOCUS84542</name>
</gene>
<organism evidence="2 3">
    <name type="scientific">Rotaria magnacalcarata</name>
    <dbReference type="NCBI Taxonomy" id="392030"/>
    <lineage>
        <taxon>Eukaryota</taxon>
        <taxon>Metazoa</taxon>
        <taxon>Spiralia</taxon>
        <taxon>Gnathifera</taxon>
        <taxon>Rotifera</taxon>
        <taxon>Eurotatoria</taxon>
        <taxon>Bdelloidea</taxon>
        <taxon>Philodinida</taxon>
        <taxon>Philodinidae</taxon>
        <taxon>Rotaria</taxon>
    </lineage>
</organism>
<dbReference type="AlphaFoldDB" id="A0A8S3KAC7"/>
<comment type="caution">
    <text evidence="2">The sequence shown here is derived from an EMBL/GenBank/DDBJ whole genome shotgun (WGS) entry which is preliminary data.</text>
</comment>
<dbReference type="Proteomes" id="UP000676336">
    <property type="component" value="Unassembled WGS sequence"/>
</dbReference>
<feature type="compositionally biased region" description="Low complexity" evidence="1">
    <location>
        <begin position="60"/>
        <end position="79"/>
    </location>
</feature>
<evidence type="ECO:0000313" key="3">
    <source>
        <dbReference type="Proteomes" id="UP000676336"/>
    </source>
</evidence>